<accession>A0AAD8KFR0</accession>
<proteinExistence type="predicted"/>
<dbReference type="EMBL" id="JAUHHV010000006">
    <property type="protein sequence ID" value="KAK1421963.1"/>
    <property type="molecule type" value="Genomic_DNA"/>
</dbReference>
<dbReference type="AlphaFoldDB" id="A0AAD8KFR0"/>
<evidence type="ECO:0000313" key="2">
    <source>
        <dbReference type="Proteomes" id="UP001229421"/>
    </source>
</evidence>
<reference evidence="1" key="1">
    <citation type="journal article" date="2023" name="bioRxiv">
        <title>Improved chromosome-level genome assembly for marigold (Tagetes erecta).</title>
        <authorList>
            <person name="Jiang F."/>
            <person name="Yuan L."/>
            <person name="Wang S."/>
            <person name="Wang H."/>
            <person name="Xu D."/>
            <person name="Wang A."/>
            <person name="Fan W."/>
        </authorList>
    </citation>
    <scope>NUCLEOTIDE SEQUENCE</scope>
    <source>
        <strain evidence="1">WSJ</strain>
        <tissue evidence="1">Leaf</tissue>
    </source>
</reference>
<gene>
    <name evidence="1" type="ORF">QVD17_24760</name>
</gene>
<evidence type="ECO:0000313" key="1">
    <source>
        <dbReference type="EMBL" id="KAK1421963.1"/>
    </source>
</evidence>
<name>A0AAD8KFR0_TARER</name>
<dbReference type="Proteomes" id="UP001229421">
    <property type="component" value="Unassembled WGS sequence"/>
</dbReference>
<protein>
    <submittedName>
        <fullName evidence="1">Uncharacterized protein</fullName>
    </submittedName>
</protein>
<organism evidence="1 2">
    <name type="scientific">Tagetes erecta</name>
    <name type="common">African marigold</name>
    <dbReference type="NCBI Taxonomy" id="13708"/>
    <lineage>
        <taxon>Eukaryota</taxon>
        <taxon>Viridiplantae</taxon>
        <taxon>Streptophyta</taxon>
        <taxon>Embryophyta</taxon>
        <taxon>Tracheophyta</taxon>
        <taxon>Spermatophyta</taxon>
        <taxon>Magnoliopsida</taxon>
        <taxon>eudicotyledons</taxon>
        <taxon>Gunneridae</taxon>
        <taxon>Pentapetalae</taxon>
        <taxon>asterids</taxon>
        <taxon>campanulids</taxon>
        <taxon>Asterales</taxon>
        <taxon>Asteraceae</taxon>
        <taxon>Asteroideae</taxon>
        <taxon>Heliantheae alliance</taxon>
        <taxon>Tageteae</taxon>
        <taxon>Tagetes</taxon>
    </lineage>
</organism>
<comment type="caution">
    <text evidence="1">The sequence shown here is derived from an EMBL/GenBank/DDBJ whole genome shotgun (WGS) entry which is preliminary data.</text>
</comment>
<sequence>MTVILSFLTKLDSSTYLEKNGQKCGSFFSHLAAWDGEKHGCWVYEDAQEWIPSFMKDLEPNDDLISSESQKNIGHVENEVDPSNHDVGLDNSDPLIDEVMAQSNSDRAKEKEVTEEKTSRALKFGVVNTLEKIPDYQI</sequence>
<keyword evidence="2" id="KW-1185">Reference proteome</keyword>